<keyword evidence="6" id="KW-1185">Reference proteome</keyword>
<keyword evidence="2" id="KW-0175">Coiled coil</keyword>
<dbReference type="Proteomes" id="UP001431209">
    <property type="component" value="Unassembled WGS sequence"/>
</dbReference>
<accession>A0AAW2ZGW5</accession>
<name>A0AAW2ZGW5_9EUKA</name>
<feature type="domain" description="Rho-GAP" evidence="4">
    <location>
        <begin position="633"/>
        <end position="821"/>
    </location>
</feature>
<reference evidence="5 6" key="1">
    <citation type="submission" date="2024-03" db="EMBL/GenBank/DDBJ databases">
        <title>The Acrasis kona genome and developmental transcriptomes reveal deep origins of eukaryotic multicellular pathways.</title>
        <authorList>
            <person name="Sheikh S."/>
            <person name="Fu C.-J."/>
            <person name="Brown M.W."/>
            <person name="Baldauf S.L."/>
        </authorList>
    </citation>
    <scope>NUCLEOTIDE SEQUENCE [LARGE SCALE GENOMIC DNA]</scope>
    <source>
        <strain evidence="5 6">ATCC MYA-3509</strain>
    </source>
</reference>
<evidence type="ECO:0000259" key="4">
    <source>
        <dbReference type="PROSITE" id="PS50238"/>
    </source>
</evidence>
<feature type="region of interest" description="Disordered" evidence="3">
    <location>
        <begin position="443"/>
        <end position="525"/>
    </location>
</feature>
<dbReference type="SUPFAM" id="SSF48350">
    <property type="entry name" value="GTPase activation domain, GAP"/>
    <property type="match status" value="1"/>
</dbReference>
<dbReference type="InterPro" id="IPR050729">
    <property type="entry name" value="Rho-GAP"/>
</dbReference>
<dbReference type="InterPro" id="IPR008936">
    <property type="entry name" value="Rho_GTPase_activation_prot"/>
</dbReference>
<feature type="compositionally biased region" description="Low complexity" evidence="3">
    <location>
        <begin position="345"/>
        <end position="367"/>
    </location>
</feature>
<dbReference type="InterPro" id="IPR000198">
    <property type="entry name" value="RhoGAP_dom"/>
</dbReference>
<dbReference type="Gene3D" id="1.10.555.10">
    <property type="entry name" value="Rho GTPase activation protein"/>
    <property type="match status" value="1"/>
</dbReference>
<gene>
    <name evidence="5" type="ORF">AKO1_015596</name>
</gene>
<evidence type="ECO:0000313" key="5">
    <source>
        <dbReference type="EMBL" id="KAL0488416.1"/>
    </source>
</evidence>
<comment type="caution">
    <text evidence="5">The sequence shown here is derived from an EMBL/GenBank/DDBJ whole genome shotgun (WGS) entry which is preliminary data.</text>
</comment>
<dbReference type="PANTHER" id="PTHR23176">
    <property type="entry name" value="RHO/RAC/CDC GTPASE-ACTIVATING PROTEIN"/>
    <property type="match status" value="1"/>
</dbReference>
<dbReference type="GO" id="GO:0005737">
    <property type="term" value="C:cytoplasm"/>
    <property type="evidence" value="ECO:0007669"/>
    <property type="project" value="TreeGrafter"/>
</dbReference>
<organism evidence="5 6">
    <name type="scientific">Acrasis kona</name>
    <dbReference type="NCBI Taxonomy" id="1008807"/>
    <lineage>
        <taxon>Eukaryota</taxon>
        <taxon>Discoba</taxon>
        <taxon>Heterolobosea</taxon>
        <taxon>Tetramitia</taxon>
        <taxon>Eutetramitia</taxon>
        <taxon>Acrasidae</taxon>
        <taxon>Acrasis</taxon>
    </lineage>
</organism>
<evidence type="ECO:0000256" key="2">
    <source>
        <dbReference type="SAM" id="Coils"/>
    </source>
</evidence>
<dbReference type="AlphaFoldDB" id="A0AAW2ZGW5"/>
<dbReference type="PANTHER" id="PTHR23176:SF11">
    <property type="entry name" value="RHOGAP DOMAIN-CONTAINING PROTEIN"/>
    <property type="match status" value="1"/>
</dbReference>
<evidence type="ECO:0000313" key="6">
    <source>
        <dbReference type="Proteomes" id="UP001431209"/>
    </source>
</evidence>
<sequence length="836" mass="94751">MNRNPRGLEYSEKENLSFFLKGCAEVIDPSELPKLNDLYDLLSCYSPKRIEHYTNLEALINLIVALSEYAKTRKLWKGPDLEIDSLEGSAADDSWTNELEASILNGISKTHLINQIKLEMTRYEDEQMEAVRDEMRVFAREEENRVRDQARSEKITAQREYEAKEKDLTNEAREQVEDKRLRLIQQIEESLEAQQDEIRQELTEHLNEKLSAEHENRTKKLAAEKLELESTLRELSVQQDSNVENKKEFLQVQITQYTIELTKLQEKINMLTEKQKELQEEIENNKLRTVLKTESPTTDLLEPLILHEARIVKEEPTPSEQPKTESPVLSPVILQDFKIVRATPSLRTSSASSPTSPVSPPTSNGSPLTLRKKLPTLIRRTSVVGTPRSRSTFRATDSPTTPRIVELTPTQAIPLKKSPSDLQIDSFDELKNLLDQHPDVQEPVVINPSQPVNQEEIKSEKQDEQEVTAEEVQPAEEEPEEVKVTPTEEPEKSINELLLNRQRSHSGGNNVQPERGHQRNASMSPIVSKRYSKPLPQTPSNTGSMVFSSSTHANTHYQSTLPPTPTTLPTPPSTPSTLPPTPTIPTPLPPTPTFIQRSFTECSPSSPTFITAPPLIRASTTVTTAKKEACVPIKFGAPLVEIPDFVNDAFEYLENNAMHEEGLFRLAGSQKDINMIKQQLNDGESADFTSTAHVHIHNISSLLKIYLRELPIPLCTFDLYDMFIASNSIPDKEVQLNAIKRVLSYLPPIHFKLLSRLCMFLYKVKQQSEINKMNSKNLAIIFSPNILVTKQKPSNHKQLLLEMQASQEVVDNMVTHAEYLFIVPTSVSYQEFQATK</sequence>
<evidence type="ECO:0000256" key="1">
    <source>
        <dbReference type="ARBA" id="ARBA00022468"/>
    </source>
</evidence>
<dbReference type="CDD" id="cd00159">
    <property type="entry name" value="RhoGAP"/>
    <property type="match status" value="1"/>
</dbReference>
<dbReference type="Pfam" id="PF00620">
    <property type="entry name" value="RhoGAP"/>
    <property type="match status" value="1"/>
</dbReference>
<feature type="region of interest" description="Disordered" evidence="3">
    <location>
        <begin position="554"/>
        <end position="579"/>
    </location>
</feature>
<feature type="compositionally biased region" description="Pro residues" evidence="3">
    <location>
        <begin position="562"/>
        <end position="579"/>
    </location>
</feature>
<feature type="coiled-coil region" evidence="2">
    <location>
        <begin position="113"/>
        <end position="288"/>
    </location>
</feature>
<feature type="compositionally biased region" description="Acidic residues" evidence="3">
    <location>
        <begin position="465"/>
        <end position="480"/>
    </location>
</feature>
<feature type="region of interest" description="Disordered" evidence="3">
    <location>
        <begin position="345"/>
        <end position="371"/>
    </location>
</feature>
<dbReference type="SMART" id="SM00324">
    <property type="entry name" value="RhoGAP"/>
    <property type="match status" value="1"/>
</dbReference>
<proteinExistence type="predicted"/>
<protein>
    <recommendedName>
        <fullName evidence="4">Rho-GAP domain-containing protein</fullName>
    </recommendedName>
</protein>
<dbReference type="GO" id="GO:0007165">
    <property type="term" value="P:signal transduction"/>
    <property type="evidence" value="ECO:0007669"/>
    <property type="project" value="InterPro"/>
</dbReference>
<dbReference type="EMBL" id="JAOPGA020001438">
    <property type="protein sequence ID" value="KAL0488416.1"/>
    <property type="molecule type" value="Genomic_DNA"/>
</dbReference>
<keyword evidence="1" id="KW-0343">GTPase activation</keyword>
<feature type="compositionally biased region" description="Basic and acidic residues" evidence="3">
    <location>
        <begin position="455"/>
        <end position="464"/>
    </location>
</feature>
<evidence type="ECO:0000256" key="3">
    <source>
        <dbReference type="SAM" id="MobiDB-lite"/>
    </source>
</evidence>
<dbReference type="PROSITE" id="PS50238">
    <property type="entry name" value="RHOGAP"/>
    <property type="match status" value="1"/>
</dbReference>
<dbReference type="GO" id="GO:0005096">
    <property type="term" value="F:GTPase activator activity"/>
    <property type="evidence" value="ECO:0007669"/>
    <property type="project" value="UniProtKB-KW"/>
</dbReference>